<dbReference type="SUPFAM" id="SSF143120">
    <property type="entry name" value="YefM-like"/>
    <property type="match status" value="1"/>
</dbReference>
<dbReference type="PANTHER" id="PTHR33713:SF6">
    <property type="entry name" value="ANTITOXIN YEFM"/>
    <property type="match status" value="1"/>
</dbReference>
<comment type="similarity">
    <text evidence="1 2">Belongs to the phD/YefM antitoxin family.</text>
</comment>
<dbReference type="Proteomes" id="UP001595681">
    <property type="component" value="Unassembled WGS sequence"/>
</dbReference>
<comment type="function">
    <text evidence="2">Antitoxin component of a type II toxin-antitoxin (TA) system.</text>
</comment>
<dbReference type="RefSeq" id="WP_380797305.1">
    <property type="nucleotide sequence ID" value="NZ_JBHRVU010000004.1"/>
</dbReference>
<keyword evidence="4" id="KW-1185">Reference proteome</keyword>
<evidence type="ECO:0000256" key="1">
    <source>
        <dbReference type="ARBA" id="ARBA00009981"/>
    </source>
</evidence>
<dbReference type="EMBL" id="JBHRVU010000004">
    <property type="protein sequence ID" value="MFC3442990.1"/>
    <property type="molecule type" value="Genomic_DNA"/>
</dbReference>
<gene>
    <name evidence="3" type="ORF">ACFOKF_17600</name>
</gene>
<evidence type="ECO:0000313" key="3">
    <source>
        <dbReference type="EMBL" id="MFC3442990.1"/>
    </source>
</evidence>
<comment type="caution">
    <text evidence="3">The sequence shown here is derived from an EMBL/GenBank/DDBJ whole genome shotgun (WGS) entry which is preliminary data.</text>
</comment>
<dbReference type="Gene3D" id="3.40.1620.10">
    <property type="entry name" value="YefM-like domain"/>
    <property type="match status" value="1"/>
</dbReference>
<dbReference type="InterPro" id="IPR051405">
    <property type="entry name" value="phD/YefM_antitoxin"/>
</dbReference>
<dbReference type="Gene3D" id="6.10.250.330">
    <property type="match status" value="1"/>
</dbReference>
<reference evidence="4" key="1">
    <citation type="journal article" date="2019" name="Int. J. Syst. Evol. Microbiol.">
        <title>The Global Catalogue of Microorganisms (GCM) 10K type strain sequencing project: providing services to taxonomists for standard genome sequencing and annotation.</title>
        <authorList>
            <consortium name="The Broad Institute Genomics Platform"/>
            <consortium name="The Broad Institute Genome Sequencing Center for Infectious Disease"/>
            <person name="Wu L."/>
            <person name="Ma J."/>
        </authorList>
    </citation>
    <scope>NUCLEOTIDE SEQUENCE [LARGE SCALE GENOMIC DNA]</scope>
    <source>
        <strain evidence="4">CCM 7491</strain>
    </source>
</reference>
<evidence type="ECO:0000256" key="2">
    <source>
        <dbReference type="RuleBase" id="RU362080"/>
    </source>
</evidence>
<name>A0ABV7NJ18_9SPHN</name>
<dbReference type="Pfam" id="PF02604">
    <property type="entry name" value="PhdYeFM_antitox"/>
    <property type="match status" value="1"/>
</dbReference>
<accession>A0ABV7NJ18</accession>
<evidence type="ECO:0000313" key="4">
    <source>
        <dbReference type="Proteomes" id="UP001595681"/>
    </source>
</evidence>
<dbReference type="NCBIfam" id="TIGR01552">
    <property type="entry name" value="phd_fam"/>
    <property type="match status" value="1"/>
</dbReference>
<protein>
    <recommendedName>
        <fullName evidence="2">Antitoxin</fullName>
    </recommendedName>
</protein>
<sequence>MGSVDVGHSFVHIQAMRSVSYSEARENLKAMIDKVVADRTPLAITRQRGEGAVLVSESEWASIEETLYLLRSPRNAERLLEAVRGFEAGEAKGLDFP</sequence>
<dbReference type="PANTHER" id="PTHR33713">
    <property type="entry name" value="ANTITOXIN YAFN-RELATED"/>
    <property type="match status" value="1"/>
</dbReference>
<organism evidence="3 4">
    <name type="scientific">Sphingobium rhizovicinum</name>
    <dbReference type="NCBI Taxonomy" id="432308"/>
    <lineage>
        <taxon>Bacteria</taxon>
        <taxon>Pseudomonadati</taxon>
        <taxon>Pseudomonadota</taxon>
        <taxon>Alphaproteobacteria</taxon>
        <taxon>Sphingomonadales</taxon>
        <taxon>Sphingomonadaceae</taxon>
        <taxon>Sphingobium</taxon>
    </lineage>
</organism>
<dbReference type="InterPro" id="IPR036165">
    <property type="entry name" value="YefM-like_sf"/>
</dbReference>
<dbReference type="InterPro" id="IPR006442">
    <property type="entry name" value="Antitoxin_Phd/YefM"/>
</dbReference>
<proteinExistence type="inferred from homology"/>